<reference evidence="2" key="1">
    <citation type="journal article" date="2019" name="Int. J. Syst. Evol. Microbiol.">
        <title>The Global Catalogue of Microorganisms (GCM) 10K type strain sequencing project: providing services to taxonomists for standard genome sequencing and annotation.</title>
        <authorList>
            <consortium name="The Broad Institute Genomics Platform"/>
            <consortium name="The Broad Institute Genome Sequencing Center for Infectious Disease"/>
            <person name="Wu L."/>
            <person name="Ma J."/>
        </authorList>
    </citation>
    <scope>NUCLEOTIDE SEQUENCE [LARGE SCALE GENOMIC DNA]</scope>
    <source>
        <strain evidence="2">JCM 17923</strain>
    </source>
</reference>
<name>A0ABP8IRL0_9BACT</name>
<evidence type="ECO:0000313" key="1">
    <source>
        <dbReference type="EMBL" id="GAA4368883.1"/>
    </source>
</evidence>
<accession>A0ABP8IRL0</accession>
<proteinExistence type="predicted"/>
<protein>
    <submittedName>
        <fullName evidence="1">Uncharacterized protein</fullName>
    </submittedName>
</protein>
<evidence type="ECO:0000313" key="2">
    <source>
        <dbReference type="Proteomes" id="UP001501153"/>
    </source>
</evidence>
<sequence>MLKDGKNKWQLQEYKFTKTVAKVKISLYIRWVVGKVLAAAPPEAYGAGHPRLTLTAMQPNQLLQLAFAAWKGPALCPFSGIWVSQSAATYDQGGSRWYVSIKLAQQPAEGQARPEFTGAHPCPFQALREAFRALRPVAPPMP</sequence>
<organism evidence="1 2">
    <name type="scientific">Hymenobacter saemangeumensis</name>
    <dbReference type="NCBI Taxonomy" id="1084522"/>
    <lineage>
        <taxon>Bacteria</taxon>
        <taxon>Pseudomonadati</taxon>
        <taxon>Bacteroidota</taxon>
        <taxon>Cytophagia</taxon>
        <taxon>Cytophagales</taxon>
        <taxon>Hymenobacteraceae</taxon>
        <taxon>Hymenobacter</taxon>
    </lineage>
</organism>
<keyword evidence="2" id="KW-1185">Reference proteome</keyword>
<dbReference type="EMBL" id="BAABGZ010000080">
    <property type="protein sequence ID" value="GAA4368883.1"/>
    <property type="molecule type" value="Genomic_DNA"/>
</dbReference>
<dbReference type="Proteomes" id="UP001501153">
    <property type="component" value="Unassembled WGS sequence"/>
</dbReference>
<gene>
    <name evidence="1" type="ORF">GCM10023185_42030</name>
</gene>
<comment type="caution">
    <text evidence="1">The sequence shown here is derived from an EMBL/GenBank/DDBJ whole genome shotgun (WGS) entry which is preliminary data.</text>
</comment>